<dbReference type="GO" id="GO:0031519">
    <property type="term" value="C:PcG protein complex"/>
    <property type="evidence" value="ECO:0007669"/>
    <property type="project" value="TreeGrafter"/>
</dbReference>
<evidence type="ECO:0000256" key="2">
    <source>
        <dbReference type="ARBA" id="ARBA00022737"/>
    </source>
</evidence>
<feature type="domain" description="C2H2-type" evidence="7">
    <location>
        <begin position="81"/>
        <end position="110"/>
    </location>
</feature>
<dbReference type="Pfam" id="PF00096">
    <property type="entry name" value="zf-C2H2"/>
    <property type="match status" value="3"/>
</dbReference>
<feature type="region of interest" description="Disordered" evidence="6">
    <location>
        <begin position="404"/>
        <end position="468"/>
    </location>
</feature>
<evidence type="ECO:0000256" key="4">
    <source>
        <dbReference type="ARBA" id="ARBA00022833"/>
    </source>
</evidence>
<dbReference type="SMART" id="SM00355">
    <property type="entry name" value="ZnF_C2H2"/>
    <property type="match status" value="3"/>
</dbReference>
<evidence type="ECO:0000256" key="5">
    <source>
        <dbReference type="PROSITE-ProRule" id="PRU00042"/>
    </source>
</evidence>
<dbReference type="GO" id="GO:0000981">
    <property type="term" value="F:DNA-binding transcription factor activity, RNA polymerase II-specific"/>
    <property type="evidence" value="ECO:0007669"/>
    <property type="project" value="TreeGrafter"/>
</dbReference>
<dbReference type="PANTHER" id="PTHR14003">
    <property type="entry name" value="TRANSCRIPTIONAL REPRESSOR PROTEIN YY"/>
    <property type="match status" value="1"/>
</dbReference>
<dbReference type="EMBL" id="RRYP01002994">
    <property type="protein sequence ID" value="TNV84241.1"/>
    <property type="molecule type" value="Genomic_DNA"/>
</dbReference>
<keyword evidence="1" id="KW-0479">Metal-binding</keyword>
<dbReference type="InterPro" id="IPR013087">
    <property type="entry name" value="Znf_C2H2_type"/>
</dbReference>
<feature type="compositionally biased region" description="Basic and acidic residues" evidence="6">
    <location>
        <begin position="127"/>
        <end position="168"/>
    </location>
</feature>
<keyword evidence="4" id="KW-0862">Zinc</keyword>
<dbReference type="GO" id="GO:0008270">
    <property type="term" value="F:zinc ion binding"/>
    <property type="evidence" value="ECO:0007669"/>
    <property type="project" value="UniProtKB-KW"/>
</dbReference>
<keyword evidence="9" id="KW-1185">Reference proteome</keyword>
<comment type="caution">
    <text evidence="8">The sequence shown here is derived from an EMBL/GenBank/DDBJ whole genome shotgun (WGS) entry which is preliminary data.</text>
</comment>
<dbReference type="PROSITE" id="PS50157">
    <property type="entry name" value="ZINC_FINGER_C2H2_2"/>
    <property type="match status" value="3"/>
</dbReference>
<dbReference type="SUPFAM" id="SSF57667">
    <property type="entry name" value="beta-beta-alpha zinc fingers"/>
    <property type="match status" value="2"/>
</dbReference>
<dbReference type="GO" id="GO:0005667">
    <property type="term" value="C:transcription regulator complex"/>
    <property type="evidence" value="ECO:0007669"/>
    <property type="project" value="TreeGrafter"/>
</dbReference>
<accession>A0A8J8NYS1</accession>
<organism evidence="8 9">
    <name type="scientific">Halteria grandinella</name>
    <dbReference type="NCBI Taxonomy" id="5974"/>
    <lineage>
        <taxon>Eukaryota</taxon>
        <taxon>Sar</taxon>
        <taxon>Alveolata</taxon>
        <taxon>Ciliophora</taxon>
        <taxon>Intramacronucleata</taxon>
        <taxon>Spirotrichea</taxon>
        <taxon>Stichotrichia</taxon>
        <taxon>Sporadotrichida</taxon>
        <taxon>Halteriidae</taxon>
        <taxon>Halteria</taxon>
    </lineage>
</organism>
<evidence type="ECO:0000259" key="7">
    <source>
        <dbReference type="PROSITE" id="PS50157"/>
    </source>
</evidence>
<evidence type="ECO:0000256" key="3">
    <source>
        <dbReference type="ARBA" id="ARBA00022771"/>
    </source>
</evidence>
<feature type="compositionally biased region" description="Polar residues" evidence="6">
    <location>
        <begin position="169"/>
        <end position="179"/>
    </location>
</feature>
<dbReference type="AlphaFoldDB" id="A0A8J8NYS1"/>
<evidence type="ECO:0000256" key="6">
    <source>
        <dbReference type="SAM" id="MobiDB-lite"/>
    </source>
</evidence>
<keyword evidence="3 5" id="KW-0863">Zinc-finger</keyword>
<name>A0A8J8NYS1_HALGN</name>
<dbReference type="PANTHER" id="PTHR14003:SF19">
    <property type="entry name" value="YY2 TRANSCRIPTION FACTOR"/>
    <property type="match status" value="1"/>
</dbReference>
<dbReference type="PROSITE" id="PS00028">
    <property type="entry name" value="ZINC_FINGER_C2H2_1"/>
    <property type="match status" value="3"/>
</dbReference>
<dbReference type="GO" id="GO:0000978">
    <property type="term" value="F:RNA polymerase II cis-regulatory region sequence-specific DNA binding"/>
    <property type="evidence" value="ECO:0007669"/>
    <property type="project" value="TreeGrafter"/>
</dbReference>
<protein>
    <recommendedName>
        <fullName evidence="7">C2H2-type domain-containing protein</fullName>
    </recommendedName>
</protein>
<keyword evidence="2" id="KW-0677">Repeat</keyword>
<feature type="domain" description="C2H2-type" evidence="7">
    <location>
        <begin position="53"/>
        <end position="80"/>
    </location>
</feature>
<feature type="compositionally biased region" description="Basic and acidic residues" evidence="6">
    <location>
        <begin position="424"/>
        <end position="438"/>
    </location>
</feature>
<reference evidence="8" key="1">
    <citation type="submission" date="2019-06" db="EMBL/GenBank/DDBJ databases">
        <authorList>
            <person name="Zheng W."/>
        </authorList>
    </citation>
    <scope>NUCLEOTIDE SEQUENCE</scope>
    <source>
        <strain evidence="8">QDHG01</strain>
    </source>
</reference>
<dbReference type="InterPro" id="IPR036236">
    <property type="entry name" value="Znf_C2H2_sf"/>
</dbReference>
<dbReference type="Proteomes" id="UP000785679">
    <property type="component" value="Unassembled WGS sequence"/>
</dbReference>
<dbReference type="OrthoDB" id="313247at2759"/>
<sequence length="513" mass="58313">MQHQEDSGTFGGPEGVEIAPGVYQCEFPSCSKRFTTKFSLKRHYYIHSRKKTFPCSFCNKVFALPQYLREHQYTHTNQQPFVCGVDGCTESFRQRGKLSLHRRTHGNFKKKDYRLLNVALNRTVRRNQSDGHSHDSSDDERHIKDEDLQTIKEEIKEDDDQPKIESGKQRSIPTDQYNRESLNNVGAQSQKDKQLLYNNDQQNPHSIQIGPIQHHSEKYQASEQVNPQKHLQANEARPIANVSFGCNPSQMTPIYHQYSTTQQHQNVPVQFYQQYSMPNTQGHFVAPFLQSQIQEPYAIEQVATTFNPYNNSTLGGSTAITQNNQCLKEIPTNFELANESKTKCQINLRQGALENQGFPENIQSQGIESKNCQNYEMNQQRGQENVQGQNAIAFQEQIQKQTSPLQALKSQCNEGSSTSTITEPSRENHPTQPRERTSSPKTVQIEHQGEPEQRGASSDGIHNPPTAANGFVAPNPLVCNHSTIICLRISLRQAVVSSYQAIYPRADIMQRPL</sequence>
<evidence type="ECO:0000313" key="8">
    <source>
        <dbReference type="EMBL" id="TNV84241.1"/>
    </source>
</evidence>
<gene>
    <name evidence="8" type="ORF">FGO68_gene17806</name>
</gene>
<proteinExistence type="predicted"/>
<evidence type="ECO:0000313" key="9">
    <source>
        <dbReference type="Proteomes" id="UP000785679"/>
    </source>
</evidence>
<evidence type="ECO:0000256" key="1">
    <source>
        <dbReference type="ARBA" id="ARBA00022723"/>
    </source>
</evidence>
<feature type="region of interest" description="Disordered" evidence="6">
    <location>
        <begin position="124"/>
        <end position="179"/>
    </location>
</feature>
<dbReference type="GO" id="GO:0000785">
    <property type="term" value="C:chromatin"/>
    <property type="evidence" value="ECO:0007669"/>
    <property type="project" value="TreeGrafter"/>
</dbReference>
<feature type="domain" description="C2H2-type" evidence="7">
    <location>
        <begin position="23"/>
        <end position="52"/>
    </location>
</feature>
<feature type="compositionally biased region" description="Polar residues" evidence="6">
    <location>
        <begin position="404"/>
        <end position="423"/>
    </location>
</feature>
<dbReference type="Gene3D" id="3.30.160.60">
    <property type="entry name" value="Classic Zinc Finger"/>
    <property type="match status" value="3"/>
</dbReference>